<dbReference type="Proteomes" id="UP001374584">
    <property type="component" value="Unassembled WGS sequence"/>
</dbReference>
<evidence type="ECO:0000313" key="3">
    <source>
        <dbReference type="EMBL" id="KAK7364419.1"/>
    </source>
</evidence>
<keyword evidence="4" id="KW-1185">Reference proteome</keyword>
<evidence type="ECO:0000313" key="4">
    <source>
        <dbReference type="Proteomes" id="UP001374584"/>
    </source>
</evidence>
<name>A0AAN9N655_PHACN</name>
<dbReference type="PANTHER" id="PTHR31683:SF88">
    <property type="entry name" value="PECTATE LYASE"/>
    <property type="match status" value="1"/>
</dbReference>
<dbReference type="InterPro" id="IPR012334">
    <property type="entry name" value="Pectin_lyas_fold"/>
</dbReference>
<reference evidence="3 4" key="1">
    <citation type="submission" date="2024-01" db="EMBL/GenBank/DDBJ databases">
        <title>The genomes of 5 underutilized Papilionoideae crops provide insights into root nodulation and disease resistanc.</title>
        <authorList>
            <person name="Jiang F."/>
        </authorList>
    </citation>
    <scope>NUCLEOTIDE SEQUENCE [LARGE SCALE GENOMIC DNA]</scope>
    <source>
        <strain evidence="3">JINMINGXINNONG_FW02</strain>
        <tissue evidence="3">Leaves</tissue>
    </source>
</reference>
<sequence length="95" mass="10957">MKPSLKSEANLFVAPTIGNKEVTWRKGNDKSEDRWNFHSTRDIFENGASFDVTKGRGVQKPNYSKEQNFTVVDAKFLRLLTRSLGVLRYNKNSIY</sequence>
<dbReference type="GO" id="GO:0030570">
    <property type="term" value="F:pectate lyase activity"/>
    <property type="evidence" value="ECO:0007669"/>
    <property type="project" value="InterPro"/>
</dbReference>
<protein>
    <submittedName>
        <fullName evidence="3">Uncharacterized protein</fullName>
    </submittedName>
</protein>
<keyword evidence="2" id="KW-0964">Secreted</keyword>
<evidence type="ECO:0000256" key="2">
    <source>
        <dbReference type="ARBA" id="ARBA00022512"/>
    </source>
</evidence>
<dbReference type="InterPro" id="IPR045032">
    <property type="entry name" value="PEL"/>
</dbReference>
<dbReference type="PANTHER" id="PTHR31683">
    <property type="entry name" value="PECTATE LYASE 18-RELATED"/>
    <property type="match status" value="1"/>
</dbReference>
<keyword evidence="2" id="KW-0134">Cell wall</keyword>
<organism evidence="3 4">
    <name type="scientific">Phaseolus coccineus</name>
    <name type="common">Scarlet runner bean</name>
    <name type="synonym">Phaseolus multiflorus</name>
    <dbReference type="NCBI Taxonomy" id="3886"/>
    <lineage>
        <taxon>Eukaryota</taxon>
        <taxon>Viridiplantae</taxon>
        <taxon>Streptophyta</taxon>
        <taxon>Embryophyta</taxon>
        <taxon>Tracheophyta</taxon>
        <taxon>Spermatophyta</taxon>
        <taxon>Magnoliopsida</taxon>
        <taxon>eudicotyledons</taxon>
        <taxon>Gunneridae</taxon>
        <taxon>Pentapetalae</taxon>
        <taxon>rosids</taxon>
        <taxon>fabids</taxon>
        <taxon>Fabales</taxon>
        <taxon>Fabaceae</taxon>
        <taxon>Papilionoideae</taxon>
        <taxon>50 kb inversion clade</taxon>
        <taxon>NPAAA clade</taxon>
        <taxon>indigoferoid/millettioid clade</taxon>
        <taxon>Phaseoleae</taxon>
        <taxon>Phaseolus</taxon>
    </lineage>
</organism>
<proteinExistence type="predicted"/>
<gene>
    <name evidence="3" type="ORF">VNO80_13060</name>
</gene>
<dbReference type="Gene3D" id="2.160.20.10">
    <property type="entry name" value="Single-stranded right-handed beta-helix, Pectin lyase-like"/>
    <property type="match status" value="1"/>
</dbReference>
<dbReference type="EMBL" id="JAYMYR010000005">
    <property type="protein sequence ID" value="KAK7364419.1"/>
    <property type="molecule type" value="Genomic_DNA"/>
</dbReference>
<comment type="subcellular location">
    <subcellularLocation>
        <location evidence="1">Secreted</location>
        <location evidence="1">Cell wall</location>
    </subcellularLocation>
</comment>
<evidence type="ECO:0000256" key="1">
    <source>
        <dbReference type="ARBA" id="ARBA00004191"/>
    </source>
</evidence>
<dbReference type="AlphaFoldDB" id="A0AAN9N655"/>
<accession>A0AAN9N655</accession>
<comment type="caution">
    <text evidence="3">The sequence shown here is derived from an EMBL/GenBank/DDBJ whole genome shotgun (WGS) entry which is preliminary data.</text>
</comment>